<comment type="pathway">
    <text evidence="4">Carbohydrate degradation; glycolysis; D-glyceraldehyde 3-phosphate from glycerone phosphate: step 1/1.</text>
</comment>
<dbReference type="PANTHER" id="PTHR21139">
    <property type="entry name" value="TRIOSEPHOSPHATE ISOMERASE"/>
    <property type="match status" value="1"/>
</dbReference>
<gene>
    <name evidence="5" type="ORF">MCUN1_001308</name>
</gene>
<dbReference type="GO" id="GO:0006094">
    <property type="term" value="P:gluconeogenesis"/>
    <property type="evidence" value="ECO:0007669"/>
    <property type="project" value="UniProtKB-KW"/>
</dbReference>
<dbReference type="SUPFAM" id="SSF51351">
    <property type="entry name" value="Triosephosphate isomerase (TIM)"/>
    <property type="match status" value="1"/>
</dbReference>
<accession>A0AAF0J5G0</accession>
<dbReference type="GO" id="GO:0046166">
    <property type="term" value="P:glyceraldehyde-3-phosphate biosynthetic process"/>
    <property type="evidence" value="ECO:0007669"/>
    <property type="project" value="TreeGrafter"/>
</dbReference>
<dbReference type="GO" id="GO:0019563">
    <property type="term" value="P:glycerol catabolic process"/>
    <property type="evidence" value="ECO:0007669"/>
    <property type="project" value="TreeGrafter"/>
</dbReference>
<comment type="subunit">
    <text evidence="2">Homodimer.</text>
</comment>
<protein>
    <recommendedName>
        <fullName evidence="4">Triosephosphate isomerase</fullName>
        <ecNumber evidence="4">5.3.1.1</ecNumber>
    </recommendedName>
</protein>
<dbReference type="Gene3D" id="3.20.20.70">
    <property type="entry name" value="Aldolase class I"/>
    <property type="match status" value="1"/>
</dbReference>
<sequence>MSVNAGTPRRRLVGTSTKMYFDYARTISYAKSVTQLTNAHHKFPLVDVRGMQLLDIFVIPDFVSVIAVNEALQHSTSDIWVGAQDVHDEESGPFTGEVSAKTLAQAGCRLVEIGHAERRRLFGETDAWVTRKATTISRHGMIPLICVGEKVQSSVEQAAETCFHQVEGVLAALSDAEIVIAYEPVWAIGAAEPAGAEAVPGNIGTC</sequence>
<organism evidence="5 6">
    <name type="scientific">Malassezia cuniculi</name>
    <dbReference type="NCBI Taxonomy" id="948313"/>
    <lineage>
        <taxon>Eukaryota</taxon>
        <taxon>Fungi</taxon>
        <taxon>Dikarya</taxon>
        <taxon>Basidiomycota</taxon>
        <taxon>Ustilaginomycotina</taxon>
        <taxon>Malasseziomycetes</taxon>
        <taxon>Malasseziales</taxon>
        <taxon>Malasseziaceae</taxon>
        <taxon>Malassezia</taxon>
    </lineage>
</organism>
<reference evidence="5" key="1">
    <citation type="submission" date="2023-03" db="EMBL/GenBank/DDBJ databases">
        <title>Mating type loci evolution in Malassezia.</title>
        <authorList>
            <person name="Coelho M.A."/>
        </authorList>
    </citation>
    <scope>NUCLEOTIDE SEQUENCE</scope>
    <source>
        <strain evidence="5">CBS 11721</strain>
    </source>
</reference>
<proteinExistence type="inferred from homology"/>
<evidence type="ECO:0000256" key="2">
    <source>
        <dbReference type="ARBA" id="ARBA00011738"/>
    </source>
</evidence>
<evidence type="ECO:0000313" key="6">
    <source>
        <dbReference type="Proteomes" id="UP001219933"/>
    </source>
</evidence>
<comment type="catalytic activity">
    <reaction evidence="4">
        <text>D-glyceraldehyde 3-phosphate = dihydroxyacetone phosphate</text>
        <dbReference type="Rhea" id="RHEA:18585"/>
        <dbReference type="ChEBI" id="CHEBI:57642"/>
        <dbReference type="ChEBI" id="CHEBI:59776"/>
        <dbReference type="EC" id="5.3.1.1"/>
    </reaction>
</comment>
<dbReference type="Pfam" id="PF00121">
    <property type="entry name" value="TIM"/>
    <property type="match status" value="1"/>
</dbReference>
<keyword evidence="4" id="KW-0324">Glycolysis</keyword>
<keyword evidence="4" id="KW-0312">Gluconeogenesis</keyword>
<dbReference type="GO" id="GO:0006096">
    <property type="term" value="P:glycolytic process"/>
    <property type="evidence" value="ECO:0007669"/>
    <property type="project" value="UniProtKB-KW"/>
</dbReference>
<dbReference type="Proteomes" id="UP001219933">
    <property type="component" value="Chromosome 2"/>
</dbReference>
<keyword evidence="3 4" id="KW-0413">Isomerase</keyword>
<comment type="similarity">
    <text evidence="1 4">Belongs to the triosephosphate isomerase family.</text>
</comment>
<dbReference type="EC" id="5.3.1.1" evidence="4"/>
<dbReference type="InterPro" id="IPR013785">
    <property type="entry name" value="Aldolase_TIM"/>
</dbReference>
<dbReference type="PANTHER" id="PTHR21139:SF2">
    <property type="entry name" value="TRIOSEPHOSPHATE ISOMERASE"/>
    <property type="match status" value="1"/>
</dbReference>
<keyword evidence="6" id="KW-1185">Reference proteome</keyword>
<dbReference type="InterPro" id="IPR000652">
    <property type="entry name" value="Triosephosphate_isomerase"/>
</dbReference>
<dbReference type="InterPro" id="IPR035990">
    <property type="entry name" value="TIM_sf"/>
</dbReference>
<dbReference type="GO" id="GO:0005829">
    <property type="term" value="C:cytosol"/>
    <property type="evidence" value="ECO:0007669"/>
    <property type="project" value="TreeGrafter"/>
</dbReference>
<evidence type="ECO:0000256" key="3">
    <source>
        <dbReference type="ARBA" id="ARBA00023235"/>
    </source>
</evidence>
<dbReference type="CDD" id="cd00311">
    <property type="entry name" value="TIM"/>
    <property type="match status" value="1"/>
</dbReference>
<name>A0AAF0J5G0_9BASI</name>
<dbReference type="EMBL" id="CP119878">
    <property type="protein sequence ID" value="WFD34467.1"/>
    <property type="molecule type" value="Genomic_DNA"/>
</dbReference>
<comment type="pathway">
    <text evidence="4">Carbohydrate biosynthesis; gluconeogenesis.</text>
</comment>
<dbReference type="AlphaFoldDB" id="A0AAF0J5G0"/>
<evidence type="ECO:0000256" key="4">
    <source>
        <dbReference type="RuleBase" id="RU363013"/>
    </source>
</evidence>
<dbReference type="GO" id="GO:0004807">
    <property type="term" value="F:triose-phosphate isomerase activity"/>
    <property type="evidence" value="ECO:0007669"/>
    <property type="project" value="UniProtKB-EC"/>
</dbReference>
<evidence type="ECO:0000256" key="1">
    <source>
        <dbReference type="ARBA" id="ARBA00007422"/>
    </source>
</evidence>
<evidence type="ECO:0000313" key="5">
    <source>
        <dbReference type="EMBL" id="WFD34467.1"/>
    </source>
</evidence>